<gene>
    <name evidence="2" type="ORF">S01H1_43869</name>
</gene>
<dbReference type="InterPro" id="IPR013132">
    <property type="entry name" value="PseI/NeuA/B-like_N"/>
</dbReference>
<dbReference type="Gene3D" id="3.20.20.70">
    <property type="entry name" value="Aldolase class I"/>
    <property type="match status" value="1"/>
</dbReference>
<name>X0VQN2_9ZZZZ</name>
<organism evidence="2">
    <name type="scientific">marine sediment metagenome</name>
    <dbReference type="NCBI Taxonomy" id="412755"/>
    <lineage>
        <taxon>unclassified sequences</taxon>
        <taxon>metagenomes</taxon>
        <taxon>ecological metagenomes</taxon>
    </lineage>
</organism>
<feature type="non-terminal residue" evidence="2">
    <location>
        <position position="225"/>
    </location>
</feature>
<evidence type="ECO:0000259" key="1">
    <source>
        <dbReference type="Pfam" id="PF03102"/>
    </source>
</evidence>
<dbReference type="GO" id="GO:0047444">
    <property type="term" value="F:N-acylneuraminate-9-phosphate synthase activity"/>
    <property type="evidence" value="ECO:0007669"/>
    <property type="project" value="TreeGrafter"/>
</dbReference>
<proteinExistence type="predicted"/>
<sequence>MAEEKDPVCVGKHRIGTREPAFVVAEAACNHMCDMELARKMIDKAADADANAIKFQTYTAEKLVTKDAVAFWGQDKISQLEYYKHLDRFGKKEYQALFEYAEQKGIIPFSSPFDAENVEMLADLGMKIFKIASCDICNIPLLEQIAAYQRPIILSTGASTIEEIEQALLAIFKEGNYQVILLACTLSYPTKNEDANLMRIRTLKERFPNMIIGLSDHTEPDPNMV</sequence>
<accession>X0VQN2</accession>
<dbReference type="GO" id="GO:0016051">
    <property type="term" value="P:carbohydrate biosynthetic process"/>
    <property type="evidence" value="ECO:0007669"/>
    <property type="project" value="InterPro"/>
</dbReference>
<reference evidence="2" key="1">
    <citation type="journal article" date="2014" name="Front. Microbiol.">
        <title>High frequency of phylogenetically diverse reductive dehalogenase-homologous genes in deep subseafloor sedimentary metagenomes.</title>
        <authorList>
            <person name="Kawai M."/>
            <person name="Futagami T."/>
            <person name="Toyoda A."/>
            <person name="Takaki Y."/>
            <person name="Nishi S."/>
            <person name="Hori S."/>
            <person name="Arai W."/>
            <person name="Tsubouchi T."/>
            <person name="Morono Y."/>
            <person name="Uchiyama I."/>
            <person name="Ito T."/>
            <person name="Fujiyama A."/>
            <person name="Inagaki F."/>
            <person name="Takami H."/>
        </authorList>
    </citation>
    <scope>NUCLEOTIDE SEQUENCE</scope>
    <source>
        <strain evidence="2">Expedition CK06-06</strain>
    </source>
</reference>
<dbReference type="Pfam" id="PF03102">
    <property type="entry name" value="NeuB"/>
    <property type="match status" value="1"/>
</dbReference>
<dbReference type="SUPFAM" id="SSF51569">
    <property type="entry name" value="Aldolase"/>
    <property type="match status" value="1"/>
</dbReference>
<dbReference type="EMBL" id="BARS01027958">
    <property type="protein sequence ID" value="GAG02876.1"/>
    <property type="molecule type" value="Genomic_DNA"/>
</dbReference>
<protein>
    <recommendedName>
        <fullName evidence="1">PseI/NeuA/B-like domain-containing protein</fullName>
    </recommendedName>
</protein>
<dbReference type="AlphaFoldDB" id="X0VQN2"/>
<dbReference type="PANTHER" id="PTHR42966:SF1">
    <property type="entry name" value="SIALIC ACID SYNTHASE"/>
    <property type="match status" value="1"/>
</dbReference>
<comment type="caution">
    <text evidence="2">The sequence shown here is derived from an EMBL/GenBank/DDBJ whole genome shotgun (WGS) entry which is preliminary data.</text>
</comment>
<dbReference type="InterPro" id="IPR051690">
    <property type="entry name" value="PseI-like"/>
</dbReference>
<evidence type="ECO:0000313" key="2">
    <source>
        <dbReference type="EMBL" id="GAG02876.1"/>
    </source>
</evidence>
<feature type="domain" description="PseI/NeuA/B-like" evidence="1">
    <location>
        <begin position="41"/>
        <end position="219"/>
    </location>
</feature>
<dbReference type="PANTHER" id="PTHR42966">
    <property type="entry name" value="N-ACETYLNEURAMINATE SYNTHASE"/>
    <property type="match status" value="1"/>
</dbReference>
<dbReference type="InterPro" id="IPR013785">
    <property type="entry name" value="Aldolase_TIM"/>
</dbReference>